<evidence type="ECO:0000256" key="3">
    <source>
        <dbReference type="ARBA" id="ARBA00022679"/>
    </source>
</evidence>
<evidence type="ECO:0000313" key="12">
    <source>
        <dbReference type="Proteomes" id="UP000634004"/>
    </source>
</evidence>
<keyword evidence="3" id="KW-0808">Transferase</keyword>
<accession>A0A8J3CSG3</accession>
<evidence type="ECO:0000256" key="6">
    <source>
        <dbReference type="ARBA" id="ARBA00023136"/>
    </source>
</evidence>
<keyword evidence="4 9" id="KW-0812">Transmembrane</keyword>
<reference evidence="11" key="2">
    <citation type="submission" date="2020-09" db="EMBL/GenBank/DDBJ databases">
        <authorList>
            <person name="Sun Q."/>
            <person name="Kim S."/>
        </authorList>
    </citation>
    <scope>NUCLEOTIDE SEQUENCE</scope>
    <source>
        <strain evidence="11">KCTC 32513</strain>
    </source>
</reference>
<comment type="similarity">
    <text evidence="2">Belongs to the bacterial sugar transferase family.</text>
</comment>
<dbReference type="Pfam" id="PF13727">
    <property type="entry name" value="CoA_binding_3"/>
    <property type="match status" value="1"/>
</dbReference>
<keyword evidence="7" id="KW-0270">Exopolysaccharide synthesis</keyword>
<evidence type="ECO:0000256" key="1">
    <source>
        <dbReference type="ARBA" id="ARBA00004141"/>
    </source>
</evidence>
<proteinExistence type="inferred from homology"/>
<dbReference type="PANTHER" id="PTHR30576:SF0">
    <property type="entry name" value="UNDECAPRENYL-PHOSPHATE N-ACETYLGALACTOSAMINYL 1-PHOSPHATE TRANSFERASE-RELATED"/>
    <property type="match status" value="1"/>
</dbReference>
<dbReference type="InterPro" id="IPR017475">
    <property type="entry name" value="EPS_sugar_tfrase"/>
</dbReference>
<dbReference type="GO" id="GO:0000271">
    <property type="term" value="P:polysaccharide biosynthetic process"/>
    <property type="evidence" value="ECO:0007669"/>
    <property type="project" value="UniProtKB-KW"/>
</dbReference>
<comment type="subcellular location">
    <subcellularLocation>
        <location evidence="1">Membrane</location>
        <topology evidence="1">Multi-pass membrane protein</topology>
    </subcellularLocation>
</comment>
<keyword evidence="12" id="KW-1185">Reference proteome</keyword>
<dbReference type="GO" id="GO:0016020">
    <property type="term" value="C:membrane"/>
    <property type="evidence" value="ECO:0007669"/>
    <property type="project" value="UniProtKB-SubCell"/>
</dbReference>
<feature type="compositionally biased region" description="Basic and acidic residues" evidence="8">
    <location>
        <begin position="1"/>
        <end position="34"/>
    </location>
</feature>
<name>A0A8J3CSG3_9PROT</name>
<dbReference type="Pfam" id="PF02397">
    <property type="entry name" value="Bac_transf"/>
    <property type="match status" value="1"/>
</dbReference>
<feature type="transmembrane region" description="Helical" evidence="9">
    <location>
        <begin position="135"/>
        <end position="153"/>
    </location>
</feature>
<feature type="region of interest" description="Disordered" evidence="8">
    <location>
        <begin position="1"/>
        <end position="52"/>
    </location>
</feature>
<reference evidence="11" key="1">
    <citation type="journal article" date="2014" name="Int. J. Syst. Evol. Microbiol.">
        <title>Complete genome sequence of Corynebacterium casei LMG S-19264T (=DSM 44701T), isolated from a smear-ripened cheese.</title>
        <authorList>
            <consortium name="US DOE Joint Genome Institute (JGI-PGF)"/>
            <person name="Walter F."/>
            <person name="Albersmeier A."/>
            <person name="Kalinowski J."/>
            <person name="Ruckert C."/>
        </authorList>
    </citation>
    <scope>NUCLEOTIDE SEQUENCE</scope>
    <source>
        <strain evidence="11">KCTC 32513</strain>
    </source>
</reference>
<evidence type="ECO:0000256" key="4">
    <source>
        <dbReference type="ARBA" id="ARBA00022692"/>
    </source>
</evidence>
<dbReference type="PANTHER" id="PTHR30576">
    <property type="entry name" value="COLANIC BIOSYNTHESIS UDP-GLUCOSE LIPID CARRIER TRANSFERASE"/>
    <property type="match status" value="1"/>
</dbReference>
<feature type="transmembrane region" description="Helical" evidence="9">
    <location>
        <begin position="165"/>
        <end position="182"/>
    </location>
</feature>
<evidence type="ECO:0000259" key="10">
    <source>
        <dbReference type="Pfam" id="PF02397"/>
    </source>
</evidence>
<dbReference type="Proteomes" id="UP000634004">
    <property type="component" value="Unassembled WGS sequence"/>
</dbReference>
<dbReference type="GO" id="GO:0016780">
    <property type="term" value="F:phosphotransferase activity, for other substituted phosphate groups"/>
    <property type="evidence" value="ECO:0007669"/>
    <property type="project" value="TreeGrafter"/>
</dbReference>
<evidence type="ECO:0000256" key="9">
    <source>
        <dbReference type="SAM" id="Phobius"/>
    </source>
</evidence>
<protein>
    <submittedName>
        <fullName evidence="11">(Fe-S)-cluster assembly protein</fullName>
    </submittedName>
</protein>
<feature type="transmembrane region" description="Helical" evidence="9">
    <location>
        <begin position="101"/>
        <end position="123"/>
    </location>
</feature>
<dbReference type="AlphaFoldDB" id="A0A8J3CSG3"/>
<feature type="compositionally biased region" description="Basic and acidic residues" evidence="8">
    <location>
        <begin position="41"/>
        <end position="50"/>
    </location>
</feature>
<feature type="transmembrane region" description="Helical" evidence="9">
    <location>
        <begin position="67"/>
        <end position="89"/>
    </location>
</feature>
<evidence type="ECO:0000256" key="7">
    <source>
        <dbReference type="ARBA" id="ARBA00023169"/>
    </source>
</evidence>
<keyword evidence="6 9" id="KW-0472">Membrane</keyword>
<sequence length="524" mass="58326">MSNSQKMDRIETPDPARKAYIRRDDERRVARPGDDDPVQGVDRRRTRPDIDTLPVPSAQLNMNAVRFGLQAIDMVAVLAIIAFGVWQGYVGTNEQTIVAPIAAAMLGSGIFIFMMMFGRAYLFKPTEKTKTHLKTVLVAGLAALGVWLATALILRPDSFLPDTLARSGLAALAALFVLHMIYTHQLQRLHVKGRLAPTVVMLGATESARRIIEENAKTKELNIVAIFDERLARAPLDIHGVPVVGKIGDLIQWEGLPYVNRIVVTLPSAAAARKKDFIEKVRLLPNRIAYVSDAFENLDHVKQRLSEIAEVSMNDVTGSPKSGMHTALKRLTDILIGSVALALLAVPLLIVALIIKLDSPGPIIFRQPRHGFNNRVFNVLKFRTMRTDQCDVKAERQTEADDPRITRIGRFIRKTSIDELPQLLNVIRGEMSLVGPRPHAVGMKTSGRDSMELVEEYAHRHKVKPGMTGWAQINGSRGPLHSGGDVQRRVQLDVEYIERANVFWDLVIMAKTIPVMLSDRNTIR</sequence>
<gene>
    <name evidence="11" type="primary">hfsE</name>
    <name evidence="11" type="ORF">GCM10009069_14340</name>
</gene>
<organism evidence="11 12">
    <name type="scientific">Algimonas arctica</name>
    <dbReference type="NCBI Taxonomy" id="1479486"/>
    <lineage>
        <taxon>Bacteria</taxon>
        <taxon>Pseudomonadati</taxon>
        <taxon>Pseudomonadota</taxon>
        <taxon>Alphaproteobacteria</taxon>
        <taxon>Maricaulales</taxon>
        <taxon>Robiginitomaculaceae</taxon>
        <taxon>Algimonas</taxon>
    </lineage>
</organism>
<dbReference type="InterPro" id="IPR003362">
    <property type="entry name" value="Bact_transf"/>
</dbReference>
<evidence type="ECO:0000256" key="2">
    <source>
        <dbReference type="ARBA" id="ARBA00006464"/>
    </source>
</evidence>
<evidence type="ECO:0000256" key="5">
    <source>
        <dbReference type="ARBA" id="ARBA00022989"/>
    </source>
</evidence>
<dbReference type="NCBIfam" id="TIGR03025">
    <property type="entry name" value="EPS_sugtrans"/>
    <property type="match status" value="1"/>
</dbReference>
<feature type="transmembrane region" description="Helical" evidence="9">
    <location>
        <begin position="334"/>
        <end position="355"/>
    </location>
</feature>
<keyword evidence="5 9" id="KW-1133">Transmembrane helix</keyword>
<dbReference type="Gene3D" id="3.40.50.720">
    <property type="entry name" value="NAD(P)-binding Rossmann-like Domain"/>
    <property type="match status" value="1"/>
</dbReference>
<comment type="caution">
    <text evidence="11">The sequence shown here is derived from an EMBL/GenBank/DDBJ whole genome shotgun (WGS) entry which is preliminary data.</text>
</comment>
<evidence type="ECO:0000313" key="11">
    <source>
        <dbReference type="EMBL" id="GHA92453.1"/>
    </source>
</evidence>
<evidence type="ECO:0000256" key="8">
    <source>
        <dbReference type="SAM" id="MobiDB-lite"/>
    </source>
</evidence>
<dbReference type="RefSeq" id="WP_189496921.1">
    <property type="nucleotide sequence ID" value="NZ_BMZH01000005.1"/>
</dbReference>
<feature type="domain" description="Bacterial sugar transferase" evidence="10">
    <location>
        <begin position="329"/>
        <end position="517"/>
    </location>
</feature>
<dbReference type="EMBL" id="BMZH01000005">
    <property type="protein sequence ID" value="GHA92453.1"/>
    <property type="molecule type" value="Genomic_DNA"/>
</dbReference>